<dbReference type="Pfam" id="PF13508">
    <property type="entry name" value="Acetyltransf_7"/>
    <property type="match status" value="1"/>
</dbReference>
<dbReference type="EMBL" id="FOXK01000008">
    <property type="protein sequence ID" value="SFQ12208.1"/>
    <property type="molecule type" value="Genomic_DNA"/>
</dbReference>
<reference evidence="4" key="1">
    <citation type="submission" date="2016-10" db="EMBL/GenBank/DDBJ databases">
        <authorList>
            <person name="Varghese N."/>
            <person name="Submissions S."/>
        </authorList>
    </citation>
    <scope>NUCLEOTIDE SEQUENCE [LARGE SCALE GENOMIC DNA]</scope>
    <source>
        <strain evidence="4">JCM 15604</strain>
    </source>
</reference>
<dbReference type="Proteomes" id="UP000182025">
    <property type="component" value="Unassembled WGS sequence"/>
</dbReference>
<sequence>MASAAQSVTGNPRRARERLWRPSKAARGLQSTAHAFASGPHIPMFTLTHLSSPPPESLKSQVQQMVVDYFADVSAVPLLPSNPLYQLYQYVIGYELHLHLQTMNGEAEGPVQLLLALDDEDPARVLGFALYLPSPDDAAACTLAYLAVHSEQRAQGIGRALLQRVQERRPHLELACVADKVPLFEALGLQVLAAQGALVVMSSRDYRSSGMVAVADLAPVFASTEVRQIHAYLLKQHGQRAMQQAEKQRDAHLDALALQAQQLVDERLPSRALH</sequence>
<feature type="domain" description="N-acetyltransferase" evidence="2">
    <location>
        <begin position="71"/>
        <end position="219"/>
    </location>
</feature>
<feature type="compositionally biased region" description="Polar residues" evidence="1">
    <location>
        <begin position="1"/>
        <end position="10"/>
    </location>
</feature>
<dbReference type="Gene3D" id="3.40.630.30">
    <property type="match status" value="1"/>
</dbReference>
<evidence type="ECO:0000313" key="4">
    <source>
        <dbReference type="Proteomes" id="UP000182025"/>
    </source>
</evidence>
<evidence type="ECO:0000313" key="3">
    <source>
        <dbReference type="EMBL" id="SFQ12208.1"/>
    </source>
</evidence>
<gene>
    <name evidence="3" type="ORF">SAMN05216177_10811</name>
</gene>
<dbReference type="AlphaFoldDB" id="A0A1I5VXF4"/>
<dbReference type="InterPro" id="IPR000182">
    <property type="entry name" value="GNAT_dom"/>
</dbReference>
<dbReference type="PROSITE" id="PS51186">
    <property type="entry name" value="GNAT"/>
    <property type="match status" value="1"/>
</dbReference>
<organism evidence="3 4">
    <name type="scientific">Ectopseudomonas toyotomiensis</name>
    <dbReference type="NCBI Taxonomy" id="554344"/>
    <lineage>
        <taxon>Bacteria</taxon>
        <taxon>Pseudomonadati</taxon>
        <taxon>Pseudomonadota</taxon>
        <taxon>Gammaproteobacteria</taxon>
        <taxon>Pseudomonadales</taxon>
        <taxon>Pseudomonadaceae</taxon>
        <taxon>Ectopseudomonas</taxon>
    </lineage>
</organism>
<feature type="region of interest" description="Disordered" evidence="1">
    <location>
        <begin position="1"/>
        <end position="24"/>
    </location>
</feature>
<dbReference type="SUPFAM" id="SSF55729">
    <property type="entry name" value="Acyl-CoA N-acyltransferases (Nat)"/>
    <property type="match status" value="1"/>
</dbReference>
<dbReference type="InterPro" id="IPR016181">
    <property type="entry name" value="Acyl_CoA_acyltransferase"/>
</dbReference>
<keyword evidence="4" id="KW-1185">Reference proteome</keyword>
<name>A0A1I5VXF4_9GAMM</name>
<dbReference type="GO" id="GO:0016747">
    <property type="term" value="F:acyltransferase activity, transferring groups other than amino-acyl groups"/>
    <property type="evidence" value="ECO:0007669"/>
    <property type="project" value="InterPro"/>
</dbReference>
<keyword evidence="3" id="KW-0808">Transferase</keyword>
<protein>
    <submittedName>
        <fullName evidence="3">Acetyltransferase (GNAT) family protein</fullName>
    </submittedName>
</protein>
<dbReference type="CDD" id="cd04301">
    <property type="entry name" value="NAT_SF"/>
    <property type="match status" value="1"/>
</dbReference>
<evidence type="ECO:0000256" key="1">
    <source>
        <dbReference type="SAM" id="MobiDB-lite"/>
    </source>
</evidence>
<proteinExistence type="predicted"/>
<accession>A0A1I5VXF4</accession>
<evidence type="ECO:0000259" key="2">
    <source>
        <dbReference type="PROSITE" id="PS51186"/>
    </source>
</evidence>